<dbReference type="Proteomes" id="UP000631114">
    <property type="component" value="Unassembled WGS sequence"/>
</dbReference>
<proteinExistence type="predicted"/>
<feature type="compositionally biased region" description="Acidic residues" evidence="1">
    <location>
        <begin position="80"/>
        <end position="90"/>
    </location>
</feature>
<evidence type="ECO:0000313" key="3">
    <source>
        <dbReference type="Proteomes" id="UP000631114"/>
    </source>
</evidence>
<organism evidence="2 3">
    <name type="scientific">Coptis chinensis</name>
    <dbReference type="NCBI Taxonomy" id="261450"/>
    <lineage>
        <taxon>Eukaryota</taxon>
        <taxon>Viridiplantae</taxon>
        <taxon>Streptophyta</taxon>
        <taxon>Embryophyta</taxon>
        <taxon>Tracheophyta</taxon>
        <taxon>Spermatophyta</taxon>
        <taxon>Magnoliopsida</taxon>
        <taxon>Ranunculales</taxon>
        <taxon>Ranunculaceae</taxon>
        <taxon>Coptidoideae</taxon>
        <taxon>Coptis</taxon>
    </lineage>
</organism>
<reference evidence="2 3" key="1">
    <citation type="submission" date="2020-10" db="EMBL/GenBank/DDBJ databases">
        <title>The Coptis chinensis genome and diversification of protoberbering-type alkaloids.</title>
        <authorList>
            <person name="Wang B."/>
            <person name="Shu S."/>
            <person name="Song C."/>
            <person name="Liu Y."/>
        </authorList>
    </citation>
    <scope>NUCLEOTIDE SEQUENCE [LARGE SCALE GENOMIC DNA]</scope>
    <source>
        <strain evidence="2">HL-2020</strain>
        <tissue evidence="2">Leaf</tissue>
    </source>
</reference>
<name>A0A835I6J4_9MAGN</name>
<accession>A0A835I6J4</accession>
<feature type="region of interest" description="Disordered" evidence="1">
    <location>
        <begin position="63"/>
        <end position="93"/>
    </location>
</feature>
<dbReference type="AlphaFoldDB" id="A0A835I6J4"/>
<keyword evidence="3" id="KW-1185">Reference proteome</keyword>
<sequence>MPVTVNGPEASRVQQRINAVTRREFEVDRGNNTVTYDGNGPGAGTSSVRDVNGVLILDNIAVSDQTNENEHSEGTYTDDVQLDTEDEEQNDDHQVVVYSRNNASETTGSRFEILNELDLLESRNEIVLFQEQPTLVDPI</sequence>
<evidence type="ECO:0000256" key="1">
    <source>
        <dbReference type="SAM" id="MobiDB-lite"/>
    </source>
</evidence>
<comment type="caution">
    <text evidence="2">The sequence shown here is derived from an EMBL/GenBank/DDBJ whole genome shotgun (WGS) entry which is preliminary data.</text>
</comment>
<protein>
    <submittedName>
        <fullName evidence="2">Uncharacterized protein</fullName>
    </submittedName>
</protein>
<gene>
    <name evidence="2" type="ORF">IFM89_025427</name>
</gene>
<dbReference type="EMBL" id="JADFTS010000004">
    <property type="protein sequence ID" value="KAF9610893.1"/>
    <property type="molecule type" value="Genomic_DNA"/>
</dbReference>
<evidence type="ECO:0000313" key="2">
    <source>
        <dbReference type="EMBL" id="KAF9610893.1"/>
    </source>
</evidence>